<feature type="compositionally biased region" description="Basic residues" evidence="1">
    <location>
        <begin position="215"/>
        <end position="231"/>
    </location>
</feature>
<gene>
    <name evidence="2" type="ORF">AVDCRST_MAG51-835</name>
</gene>
<reference evidence="2" key="1">
    <citation type="submission" date="2020-02" db="EMBL/GenBank/DDBJ databases">
        <authorList>
            <person name="Meier V. D."/>
        </authorList>
    </citation>
    <scope>NUCLEOTIDE SEQUENCE</scope>
    <source>
        <strain evidence="2">AVDCRST_MAG51</strain>
    </source>
</reference>
<proteinExistence type="predicted"/>
<accession>A0A6J4NX00</accession>
<feature type="compositionally biased region" description="Basic and acidic residues" evidence="1">
    <location>
        <begin position="202"/>
        <end position="212"/>
    </location>
</feature>
<feature type="non-terminal residue" evidence="2">
    <location>
        <position position="1"/>
    </location>
</feature>
<feature type="region of interest" description="Disordered" evidence="1">
    <location>
        <begin position="1"/>
        <end position="231"/>
    </location>
</feature>
<dbReference type="AlphaFoldDB" id="A0A6J4NX00"/>
<organism evidence="2">
    <name type="scientific">uncultured Ramlibacter sp</name>
    <dbReference type="NCBI Taxonomy" id="260755"/>
    <lineage>
        <taxon>Bacteria</taxon>
        <taxon>Pseudomonadati</taxon>
        <taxon>Pseudomonadota</taxon>
        <taxon>Betaproteobacteria</taxon>
        <taxon>Burkholderiales</taxon>
        <taxon>Comamonadaceae</taxon>
        <taxon>Ramlibacter</taxon>
        <taxon>environmental samples</taxon>
    </lineage>
</organism>
<feature type="non-terminal residue" evidence="2">
    <location>
        <position position="231"/>
    </location>
</feature>
<name>A0A6J4NX00_9BURK</name>
<dbReference type="EMBL" id="CADCUX010000211">
    <property type="protein sequence ID" value="CAA9399876.1"/>
    <property type="molecule type" value="Genomic_DNA"/>
</dbReference>
<evidence type="ECO:0000313" key="2">
    <source>
        <dbReference type="EMBL" id="CAA9399876.1"/>
    </source>
</evidence>
<evidence type="ECO:0000256" key="1">
    <source>
        <dbReference type="SAM" id="MobiDB-lite"/>
    </source>
</evidence>
<feature type="compositionally biased region" description="Basic and acidic residues" evidence="1">
    <location>
        <begin position="114"/>
        <end position="135"/>
    </location>
</feature>
<sequence>AASRVLLRPGFLLAPHASRPRAGAEAGRHFRPGRHAGPEDRAGERCGDSGQVAGRAGRFPGQPEGAHPLAERAAGRLQAAQGHGPAQAGGGPGGDPQPSCRRRRSPGAQPAGRCRQDHERHRCQEHPDRGPDVGHRLLRRPHARTALDLVPAGGETVHLQGGTGRQVRPPGRQGGGPRLAEAGGRQHRPLRHPQGARWPVPGDRRGGEEDPARPGGHRQRHPVAGIRRHPL</sequence>
<protein>
    <submittedName>
        <fullName evidence="2">Uncharacterized protein</fullName>
    </submittedName>
</protein>
<feature type="compositionally biased region" description="Basic and acidic residues" evidence="1">
    <location>
        <begin position="36"/>
        <end position="47"/>
    </location>
</feature>